<feature type="domain" description="LamG-like jellyroll fold" evidence="3">
    <location>
        <begin position="263"/>
        <end position="409"/>
    </location>
</feature>
<keyword evidence="1" id="KW-0732">Signal</keyword>
<proteinExistence type="predicted"/>
<dbReference type="Proteomes" id="UP000011581">
    <property type="component" value="Unassembled WGS sequence"/>
</dbReference>
<evidence type="ECO:0000259" key="3">
    <source>
        <dbReference type="SMART" id="SM00560"/>
    </source>
</evidence>
<dbReference type="SMART" id="SM00560">
    <property type="entry name" value="LamGL"/>
    <property type="match status" value="1"/>
</dbReference>
<accession>M0NQB6</accession>
<dbReference type="Gene3D" id="2.60.120.200">
    <property type="match status" value="1"/>
</dbReference>
<dbReference type="Pfam" id="PF13385">
    <property type="entry name" value="Laminin_G_3"/>
    <property type="match status" value="1"/>
</dbReference>
<dbReference type="RefSeq" id="WP_008367209.1">
    <property type="nucleotide sequence ID" value="NZ_AOJF01000044.1"/>
</dbReference>
<organism evidence="4 5">
    <name type="scientific">Halorubrum distributum JCM 13561</name>
    <dbReference type="NCBI Taxonomy" id="1227483"/>
    <lineage>
        <taxon>Archaea</taxon>
        <taxon>Methanobacteriati</taxon>
        <taxon>Methanobacteriota</taxon>
        <taxon>Stenosarchaea group</taxon>
        <taxon>Halobacteria</taxon>
        <taxon>Halobacteriales</taxon>
        <taxon>Haloferacaceae</taxon>
        <taxon>Halorubrum</taxon>
        <taxon>Halorubrum distributum group</taxon>
    </lineage>
</organism>
<evidence type="ECO:0000256" key="1">
    <source>
        <dbReference type="ARBA" id="ARBA00022729"/>
    </source>
</evidence>
<comment type="caution">
    <text evidence="4">The sequence shown here is derived from an EMBL/GenBank/DDBJ whole genome shotgun (WGS) entry which is preliminary data.</text>
</comment>
<sequence length="419" mass="44157">MERRKFILAIGGIASTGAAVGSGAFTSVEATRDVSVSVADDANAYLAMEPLASPNGNQFASTEGDVLALDFSDSGNDGAGLGMDSVYNFDKVFQIANQGTQGVYVWATFGGSTGDLTVGDADTDVWLYPNGDPDDKLRDSEDDVLYLPTGSSADIGVHVDTHDLGVDDDQELTMTVRADASNPAEGEVVGGGGTAVDGPTDGLVSYWPLDDVESGTAVDAVGTNDGTVEGDVTTVSGERGGANFPSGSEDYVDVGEGSEFAFENFTVSTWARAADDDRGLRTVVARQDGTVNKPYQKRTFVLWFDDNDSNFGAEVITGRTSESDRDLREVTADGEDYVDDEWHHIAMTVAADEEISLYIDGDQVGTSSIDGSPYTGSAKTWVGLEPGQARPLDGDVGDLRIYDRVLSETEIGDLADTTE</sequence>
<name>M0NQB6_9EURY</name>
<evidence type="ECO:0000313" key="4">
    <source>
        <dbReference type="EMBL" id="EMA59394.1"/>
    </source>
</evidence>
<protein>
    <recommendedName>
        <fullName evidence="3">LamG-like jellyroll fold domain-containing protein</fullName>
    </recommendedName>
</protein>
<dbReference type="PATRIC" id="fig|1227483.3.peg.2177"/>
<dbReference type="SUPFAM" id="SSF49899">
    <property type="entry name" value="Concanavalin A-like lectins/glucanases"/>
    <property type="match status" value="1"/>
</dbReference>
<dbReference type="InterPro" id="IPR006558">
    <property type="entry name" value="LamG-like"/>
</dbReference>
<keyword evidence="2" id="KW-1015">Disulfide bond</keyword>
<dbReference type="InterPro" id="IPR013320">
    <property type="entry name" value="ConA-like_dom_sf"/>
</dbReference>
<evidence type="ECO:0000256" key="2">
    <source>
        <dbReference type="ARBA" id="ARBA00023157"/>
    </source>
</evidence>
<dbReference type="EMBL" id="AOJF01000044">
    <property type="protein sequence ID" value="EMA59394.1"/>
    <property type="molecule type" value="Genomic_DNA"/>
</dbReference>
<reference evidence="4 5" key="1">
    <citation type="journal article" date="2014" name="PLoS Genet.">
        <title>Phylogenetically driven sequencing of extremely halophilic archaea reveals strategies for static and dynamic osmo-response.</title>
        <authorList>
            <person name="Becker E.A."/>
            <person name="Seitzer P.M."/>
            <person name="Tritt A."/>
            <person name="Larsen D."/>
            <person name="Krusor M."/>
            <person name="Yao A.I."/>
            <person name="Wu D."/>
            <person name="Madern D."/>
            <person name="Eisen J.A."/>
            <person name="Darling A.E."/>
            <person name="Facciotti M.T."/>
        </authorList>
    </citation>
    <scope>NUCLEOTIDE SEQUENCE [LARGE SCALE GENOMIC DNA]</scope>
    <source>
        <strain evidence="4 5">JCM 13561</strain>
    </source>
</reference>
<dbReference type="AlphaFoldDB" id="M0NQB6"/>
<gene>
    <name evidence="4" type="ORF">C470_10972</name>
</gene>
<evidence type="ECO:0000313" key="5">
    <source>
        <dbReference type="Proteomes" id="UP000011581"/>
    </source>
</evidence>